<organism evidence="12 13">
    <name type="scientific">Thamnocephalis sphaerospora</name>
    <dbReference type="NCBI Taxonomy" id="78915"/>
    <lineage>
        <taxon>Eukaryota</taxon>
        <taxon>Fungi</taxon>
        <taxon>Fungi incertae sedis</taxon>
        <taxon>Zoopagomycota</taxon>
        <taxon>Zoopagomycotina</taxon>
        <taxon>Zoopagomycetes</taxon>
        <taxon>Zoopagales</taxon>
        <taxon>Sigmoideomycetaceae</taxon>
        <taxon>Thamnocephalis</taxon>
    </lineage>
</organism>
<dbReference type="InterPro" id="IPR018108">
    <property type="entry name" value="MCP_transmembrane"/>
</dbReference>
<dbReference type="Pfam" id="PF00153">
    <property type="entry name" value="Mito_carr"/>
    <property type="match status" value="3"/>
</dbReference>
<evidence type="ECO:0000313" key="12">
    <source>
        <dbReference type="EMBL" id="RKP10217.1"/>
    </source>
</evidence>
<evidence type="ECO:0000256" key="4">
    <source>
        <dbReference type="ARBA" id="ARBA00022692"/>
    </source>
</evidence>
<dbReference type="InterPro" id="IPR023395">
    <property type="entry name" value="MCP_dom_sf"/>
</dbReference>
<evidence type="ECO:0000256" key="11">
    <source>
        <dbReference type="SAM" id="MobiDB-lite"/>
    </source>
</evidence>
<name>A0A4P9XVC1_9FUNG</name>
<proteinExistence type="inferred from homology"/>
<comment type="similarity">
    <text evidence="2 10">Belongs to the mitochondrial carrier (TC 2.A.29) family.</text>
</comment>
<keyword evidence="4 9" id="KW-0812">Transmembrane</keyword>
<sequence>MLSDYHVRELVAGTVGGWAQVVVGHPFDTVKVRLQTQPNPPLFRGPLDCVRKTVTREGVRGLFKGVYSPLMGIGICNATLFSTNENFRRLLQAGDPGKELTLSEMTLAGALSGAVLALVLCPMELVKIRMQVQYEGAGSGASAARPYTGVMDCTRRTFHAEGMRGLFRGLNLTMLREIPSTAAYFGTYEALKELLILRHPDNLQHPRTLDLLLAGGIAGQMAWVTCYPQDVVKSRMQMEPAATRRSMWYYTQELWHTGNRNWRVFFKGFGTAMVRAFPANAATFFAYENVMEMMEIKQKRRRHSLEYDPQTSLEHHQHEEGDRRRKTMSIPV</sequence>
<feature type="compositionally biased region" description="Basic and acidic residues" evidence="11">
    <location>
        <begin position="313"/>
        <end position="323"/>
    </location>
</feature>
<evidence type="ECO:0000256" key="5">
    <source>
        <dbReference type="ARBA" id="ARBA00022737"/>
    </source>
</evidence>
<dbReference type="OrthoDB" id="409586at2759"/>
<keyword evidence="8 9" id="KW-0472">Membrane</keyword>
<keyword evidence="13" id="KW-1185">Reference proteome</keyword>
<dbReference type="Gene3D" id="1.50.40.10">
    <property type="entry name" value="Mitochondrial carrier domain"/>
    <property type="match status" value="1"/>
</dbReference>
<dbReference type="InterPro" id="IPR002067">
    <property type="entry name" value="MCP"/>
</dbReference>
<feature type="repeat" description="Solcar" evidence="9">
    <location>
        <begin position="100"/>
        <end position="194"/>
    </location>
</feature>
<evidence type="ECO:0000313" key="13">
    <source>
        <dbReference type="Proteomes" id="UP000271241"/>
    </source>
</evidence>
<evidence type="ECO:0000256" key="2">
    <source>
        <dbReference type="ARBA" id="ARBA00006375"/>
    </source>
</evidence>
<evidence type="ECO:0000256" key="6">
    <source>
        <dbReference type="ARBA" id="ARBA00022989"/>
    </source>
</evidence>
<dbReference type="Proteomes" id="UP000271241">
    <property type="component" value="Unassembled WGS sequence"/>
</dbReference>
<dbReference type="PROSITE" id="PS50920">
    <property type="entry name" value="SOLCAR"/>
    <property type="match status" value="3"/>
</dbReference>
<evidence type="ECO:0000256" key="3">
    <source>
        <dbReference type="ARBA" id="ARBA00022448"/>
    </source>
</evidence>
<feature type="repeat" description="Solcar" evidence="9">
    <location>
        <begin position="4"/>
        <end position="90"/>
    </location>
</feature>
<dbReference type="GO" id="GO:0031966">
    <property type="term" value="C:mitochondrial membrane"/>
    <property type="evidence" value="ECO:0007669"/>
    <property type="project" value="UniProtKB-SubCell"/>
</dbReference>
<dbReference type="STRING" id="78915.A0A4P9XVC1"/>
<evidence type="ECO:0000256" key="7">
    <source>
        <dbReference type="ARBA" id="ARBA00023128"/>
    </source>
</evidence>
<reference evidence="13" key="1">
    <citation type="journal article" date="2018" name="Nat. Microbiol.">
        <title>Leveraging single-cell genomics to expand the fungal tree of life.</title>
        <authorList>
            <person name="Ahrendt S.R."/>
            <person name="Quandt C.A."/>
            <person name="Ciobanu D."/>
            <person name="Clum A."/>
            <person name="Salamov A."/>
            <person name="Andreopoulos B."/>
            <person name="Cheng J.F."/>
            <person name="Woyke T."/>
            <person name="Pelin A."/>
            <person name="Henrissat B."/>
            <person name="Reynolds N.K."/>
            <person name="Benny G.L."/>
            <person name="Smith M.E."/>
            <person name="James T.Y."/>
            <person name="Grigoriev I.V."/>
        </authorList>
    </citation>
    <scope>NUCLEOTIDE SEQUENCE [LARGE SCALE GENOMIC DNA]</scope>
    <source>
        <strain evidence="13">RSA 1356</strain>
    </source>
</reference>
<keyword evidence="7" id="KW-0496">Mitochondrion</keyword>
<dbReference type="SUPFAM" id="SSF103506">
    <property type="entry name" value="Mitochondrial carrier"/>
    <property type="match status" value="1"/>
</dbReference>
<feature type="region of interest" description="Disordered" evidence="11">
    <location>
        <begin position="304"/>
        <end position="332"/>
    </location>
</feature>
<feature type="repeat" description="Solcar" evidence="9">
    <location>
        <begin position="206"/>
        <end position="293"/>
    </location>
</feature>
<evidence type="ECO:0000256" key="1">
    <source>
        <dbReference type="ARBA" id="ARBA00004225"/>
    </source>
</evidence>
<gene>
    <name evidence="12" type="ORF">THASP1DRAFT_13157</name>
</gene>
<evidence type="ECO:0000256" key="9">
    <source>
        <dbReference type="PROSITE-ProRule" id="PRU00282"/>
    </source>
</evidence>
<evidence type="ECO:0000256" key="8">
    <source>
        <dbReference type="ARBA" id="ARBA00023136"/>
    </source>
</evidence>
<keyword evidence="3 10" id="KW-0813">Transport</keyword>
<dbReference type="PRINTS" id="PR00926">
    <property type="entry name" value="MITOCARRIER"/>
</dbReference>
<comment type="subcellular location">
    <subcellularLocation>
        <location evidence="1">Mitochondrion membrane</location>
        <topology evidence="1">Multi-pass membrane protein</topology>
    </subcellularLocation>
</comment>
<keyword evidence="6" id="KW-1133">Transmembrane helix</keyword>
<accession>A0A4P9XVC1</accession>
<protein>
    <submittedName>
        <fullName evidence="12">Mitochondrial carrier domain-containing protein</fullName>
    </submittedName>
</protein>
<dbReference type="InterPro" id="IPR050567">
    <property type="entry name" value="Mitochondrial_Carrier"/>
</dbReference>
<dbReference type="PANTHER" id="PTHR45624">
    <property type="entry name" value="MITOCHONDRIAL BASIC AMINO ACIDS TRANSPORTER-RELATED"/>
    <property type="match status" value="1"/>
</dbReference>
<evidence type="ECO:0000256" key="10">
    <source>
        <dbReference type="RuleBase" id="RU000488"/>
    </source>
</evidence>
<dbReference type="EMBL" id="KZ992464">
    <property type="protein sequence ID" value="RKP10217.1"/>
    <property type="molecule type" value="Genomic_DNA"/>
</dbReference>
<dbReference type="AlphaFoldDB" id="A0A4P9XVC1"/>
<keyword evidence="5" id="KW-0677">Repeat</keyword>
<dbReference type="GO" id="GO:0022857">
    <property type="term" value="F:transmembrane transporter activity"/>
    <property type="evidence" value="ECO:0007669"/>
    <property type="project" value="TreeGrafter"/>
</dbReference>